<proteinExistence type="predicted"/>
<dbReference type="EMBL" id="ML734961">
    <property type="protein sequence ID" value="KAB8206765.1"/>
    <property type="molecule type" value="Genomic_DNA"/>
</dbReference>
<keyword evidence="2" id="KW-1185">Reference proteome</keyword>
<reference evidence="1 2" key="1">
    <citation type="submission" date="2019-04" db="EMBL/GenBank/DDBJ databases">
        <title>Fungal friends and foes A comparative genomics study of 23 Aspergillus species from section Flavi.</title>
        <authorList>
            <consortium name="DOE Joint Genome Institute"/>
            <person name="Kjaerbolling I."/>
            <person name="Vesth T.C."/>
            <person name="Frisvad J.C."/>
            <person name="Nybo J.L."/>
            <person name="Theobald S."/>
            <person name="Kildgaard S."/>
            <person name="Petersen T.I."/>
            <person name="Kuo A."/>
            <person name="Sato A."/>
            <person name="Lyhne E.K."/>
            <person name="Kogle M.E."/>
            <person name="Wiebenga A."/>
            <person name="Kun R.S."/>
            <person name="Lubbers R.J."/>
            <person name="Makela M.R."/>
            <person name="Barry K."/>
            <person name="Chovatia M."/>
            <person name="Clum A."/>
            <person name="Daum C."/>
            <person name="Haridas S."/>
            <person name="He G."/>
            <person name="LaButti K."/>
            <person name="Lipzen A."/>
            <person name="Mondo S."/>
            <person name="Pangilinan J."/>
            <person name="Riley R."/>
            <person name="Salamov A."/>
            <person name="Simmons B.A."/>
            <person name="Magnuson J.K."/>
            <person name="Henrissat B."/>
            <person name="Mortensen U.H."/>
            <person name="Larsen T.O."/>
            <person name="De vries R.P."/>
            <person name="Grigoriev I.V."/>
            <person name="Machida M."/>
            <person name="Baker S.E."/>
            <person name="Andersen M.R."/>
        </authorList>
    </citation>
    <scope>NUCLEOTIDE SEQUENCE [LARGE SCALE GENOMIC DNA]</scope>
    <source>
        <strain evidence="1 2">CBS 117618</strain>
    </source>
</reference>
<name>A0A5N6DNT0_ASPPA</name>
<organism evidence="1 2">
    <name type="scientific">Aspergillus parasiticus</name>
    <dbReference type="NCBI Taxonomy" id="5067"/>
    <lineage>
        <taxon>Eukaryota</taxon>
        <taxon>Fungi</taxon>
        <taxon>Dikarya</taxon>
        <taxon>Ascomycota</taxon>
        <taxon>Pezizomycotina</taxon>
        <taxon>Eurotiomycetes</taxon>
        <taxon>Eurotiomycetidae</taxon>
        <taxon>Eurotiales</taxon>
        <taxon>Aspergillaceae</taxon>
        <taxon>Aspergillus</taxon>
        <taxon>Aspergillus subgen. Circumdati</taxon>
    </lineage>
</organism>
<protein>
    <submittedName>
        <fullName evidence="1">Uncharacterized protein</fullName>
    </submittedName>
</protein>
<dbReference type="AlphaFoldDB" id="A0A5N6DNT0"/>
<accession>A0A5N6DNT0</accession>
<sequence length="52" mass="5945">MSRKETHRIMPPGCCPYCRYDPKPLWASLASGSCGKSNKSNRLFLLPHCRLH</sequence>
<dbReference type="Proteomes" id="UP000326532">
    <property type="component" value="Unassembled WGS sequence"/>
</dbReference>
<dbReference type="PROSITE" id="PS51257">
    <property type="entry name" value="PROKAR_LIPOPROTEIN"/>
    <property type="match status" value="1"/>
</dbReference>
<evidence type="ECO:0000313" key="2">
    <source>
        <dbReference type="Proteomes" id="UP000326532"/>
    </source>
</evidence>
<dbReference type="VEuPathDB" id="FungiDB:BDV34DRAFT_193325"/>
<evidence type="ECO:0000313" key="1">
    <source>
        <dbReference type="EMBL" id="KAB8206765.1"/>
    </source>
</evidence>
<gene>
    <name evidence="1" type="ORF">BDV34DRAFT_193325</name>
</gene>